<name>F3GRI8_PSESJ</name>
<evidence type="ECO:0000313" key="1">
    <source>
        <dbReference type="EMBL" id="EGH49691.1"/>
    </source>
</evidence>
<dbReference type="HOGENOM" id="CLU_3321890_0_0_6"/>
<dbReference type="Proteomes" id="UP000004986">
    <property type="component" value="Unassembled WGS sequence"/>
</dbReference>
<feature type="non-terminal residue" evidence="1">
    <location>
        <position position="39"/>
    </location>
</feature>
<protein>
    <submittedName>
        <fullName evidence="1">Uncharacterized protein</fullName>
    </submittedName>
</protein>
<comment type="caution">
    <text evidence="1">The sequence shown here is derived from an EMBL/GenBank/DDBJ whole genome shotgun (WGS) entry which is preliminary data.</text>
</comment>
<evidence type="ECO:0000313" key="2">
    <source>
        <dbReference type="Proteomes" id="UP000004986"/>
    </source>
</evidence>
<gene>
    <name evidence="1" type="ORF">PSYPI_47793</name>
</gene>
<dbReference type="AlphaFoldDB" id="F3GRI8"/>
<dbReference type="EMBL" id="AEAI01004589">
    <property type="protein sequence ID" value="EGH49691.1"/>
    <property type="molecule type" value="Genomic_DNA"/>
</dbReference>
<proteinExistence type="predicted"/>
<reference evidence="1 2" key="1">
    <citation type="journal article" date="2011" name="PLoS Pathog.">
        <title>Dynamic evolution of pathogenicity revealed by sequencing and comparative genomics of 19 Pseudomonas syringae isolates.</title>
        <authorList>
            <person name="Baltrus D.A."/>
            <person name="Nishimura M.T."/>
            <person name="Romanchuk A."/>
            <person name="Chang J.H."/>
            <person name="Mukhtar M.S."/>
            <person name="Cherkis K."/>
            <person name="Roach J."/>
            <person name="Grant S.R."/>
            <person name="Jones C.D."/>
            <person name="Dangl J.L."/>
        </authorList>
    </citation>
    <scope>NUCLEOTIDE SEQUENCE [LARGE SCALE GENOMIC DNA]</scope>
    <source>
        <strain evidence="1 2">1704B</strain>
    </source>
</reference>
<keyword evidence="2" id="KW-1185">Reference proteome</keyword>
<organism evidence="1 2">
    <name type="scientific">Pseudomonas syringae pv. pisi str. 1704B</name>
    <dbReference type="NCBI Taxonomy" id="629263"/>
    <lineage>
        <taxon>Bacteria</taxon>
        <taxon>Pseudomonadati</taxon>
        <taxon>Pseudomonadota</taxon>
        <taxon>Gammaproteobacteria</taxon>
        <taxon>Pseudomonadales</taxon>
        <taxon>Pseudomonadaceae</taxon>
        <taxon>Pseudomonas</taxon>
        <taxon>Pseudomonas syringae</taxon>
    </lineage>
</organism>
<sequence>MQRAQCTAFESGEWLAEIQDTGVFFAHRLQLGDGDFSGL</sequence>
<accession>F3GRI8</accession>